<evidence type="ECO:0000313" key="8">
    <source>
        <dbReference type="EMBL" id="HIX04524.1"/>
    </source>
</evidence>
<evidence type="ECO:0000259" key="7">
    <source>
        <dbReference type="Pfam" id="PF00327"/>
    </source>
</evidence>
<organism evidence="8 9">
    <name type="scientific">Candidatus Allofournierella pullicola</name>
    <dbReference type="NCBI Taxonomy" id="2838596"/>
    <lineage>
        <taxon>Bacteria</taxon>
        <taxon>Bacillati</taxon>
        <taxon>Bacillota</taxon>
        <taxon>Clostridia</taxon>
        <taxon>Eubacteriales</taxon>
        <taxon>Oscillospiraceae</taxon>
        <taxon>Allofournierella</taxon>
    </lineage>
</organism>
<reference evidence="8" key="1">
    <citation type="journal article" date="2021" name="PeerJ">
        <title>Extensive microbial diversity within the chicken gut microbiome revealed by metagenomics and culture.</title>
        <authorList>
            <person name="Gilroy R."/>
            <person name="Ravi A."/>
            <person name="Getino M."/>
            <person name="Pursley I."/>
            <person name="Horton D.L."/>
            <person name="Alikhan N.F."/>
            <person name="Baker D."/>
            <person name="Gharbi K."/>
            <person name="Hall N."/>
            <person name="Watson M."/>
            <person name="Adriaenssens E.M."/>
            <person name="Foster-Nyarko E."/>
            <person name="Jarju S."/>
            <person name="Secka A."/>
            <person name="Antonio M."/>
            <person name="Oren A."/>
            <person name="Chaudhuri R.R."/>
            <person name="La Ragione R."/>
            <person name="Hildebrand F."/>
            <person name="Pallen M.J."/>
        </authorList>
    </citation>
    <scope>NUCLEOTIDE SEQUENCE</scope>
    <source>
        <strain evidence="8">2239</strain>
    </source>
</reference>
<protein>
    <recommendedName>
        <fullName evidence="5">50S ribosomal protein L30</fullName>
    </recommendedName>
</protein>
<evidence type="ECO:0000256" key="2">
    <source>
        <dbReference type="ARBA" id="ARBA00011838"/>
    </source>
</evidence>
<keyword evidence="3 8" id="KW-0689">Ribosomal protein</keyword>
<reference evidence="8" key="2">
    <citation type="submission" date="2021-04" db="EMBL/GenBank/DDBJ databases">
        <authorList>
            <person name="Gilroy R."/>
        </authorList>
    </citation>
    <scope>NUCLEOTIDE SEQUENCE</scope>
    <source>
        <strain evidence="8">2239</strain>
    </source>
</reference>
<evidence type="ECO:0000256" key="1">
    <source>
        <dbReference type="ARBA" id="ARBA00007594"/>
    </source>
</evidence>
<keyword evidence="4" id="KW-0687">Ribonucleoprotein</keyword>
<gene>
    <name evidence="8" type="primary">rpmD</name>
    <name evidence="8" type="ORF">H9865_00220</name>
</gene>
<evidence type="ECO:0000256" key="3">
    <source>
        <dbReference type="ARBA" id="ARBA00022980"/>
    </source>
</evidence>
<dbReference type="Gene3D" id="3.30.1390.20">
    <property type="entry name" value="Ribosomal protein L30, ferredoxin-like fold domain"/>
    <property type="match status" value="1"/>
</dbReference>
<evidence type="ECO:0000313" key="9">
    <source>
        <dbReference type="Proteomes" id="UP000824193"/>
    </source>
</evidence>
<evidence type="ECO:0000256" key="4">
    <source>
        <dbReference type="ARBA" id="ARBA00023274"/>
    </source>
</evidence>
<comment type="subunit">
    <text evidence="2">Part of the 50S ribosomal subunit.</text>
</comment>
<dbReference type="NCBIfam" id="TIGR01308">
    <property type="entry name" value="rpmD_bact"/>
    <property type="match status" value="1"/>
</dbReference>
<proteinExistence type="inferred from homology"/>
<name>A0A9D2ACD4_9FIRM</name>
<dbReference type="GO" id="GO:0006412">
    <property type="term" value="P:translation"/>
    <property type="evidence" value="ECO:0007669"/>
    <property type="project" value="InterPro"/>
</dbReference>
<feature type="domain" description="Large ribosomal subunit protein uL30-like ferredoxin-like fold" evidence="7">
    <location>
        <begin position="77"/>
        <end position="126"/>
    </location>
</feature>
<dbReference type="InterPro" id="IPR036919">
    <property type="entry name" value="Ribo_uL30_ferredoxin-like_sf"/>
</dbReference>
<evidence type="ECO:0000256" key="5">
    <source>
        <dbReference type="ARBA" id="ARBA00035492"/>
    </source>
</evidence>
<dbReference type="Proteomes" id="UP000824193">
    <property type="component" value="Unassembled WGS sequence"/>
</dbReference>
<comment type="caution">
    <text evidence="8">The sequence shown here is derived from an EMBL/GenBank/DDBJ whole genome shotgun (WGS) entry which is preliminary data.</text>
</comment>
<dbReference type="CDD" id="cd01658">
    <property type="entry name" value="Ribosomal_L30"/>
    <property type="match status" value="1"/>
</dbReference>
<dbReference type="AlphaFoldDB" id="A0A9D2ACD4"/>
<dbReference type="GO" id="GO:0003735">
    <property type="term" value="F:structural constituent of ribosome"/>
    <property type="evidence" value="ECO:0007669"/>
    <property type="project" value="InterPro"/>
</dbReference>
<dbReference type="Pfam" id="PF00327">
    <property type="entry name" value="Ribosomal_L30"/>
    <property type="match status" value="1"/>
</dbReference>
<dbReference type="GO" id="GO:0015934">
    <property type="term" value="C:large ribosomal subunit"/>
    <property type="evidence" value="ECO:0007669"/>
    <property type="project" value="InterPro"/>
</dbReference>
<feature type="compositionally biased region" description="Basic and acidic residues" evidence="6">
    <location>
        <begin position="1"/>
        <end position="19"/>
    </location>
</feature>
<sequence>MAETEKKVAATEAAAEKKPAAKKASAAKKPAAKKAADGEAKPTAKKTTTKKAADGEAKPAAKKTAAKKAEVKAGTVTVKLTKSLSGRGAKQIATAKSLGLKKIGDVTVQPDNAQTAGKIAKISHMVVVTKA</sequence>
<dbReference type="SUPFAM" id="SSF55129">
    <property type="entry name" value="Ribosomal protein L30p/L7e"/>
    <property type="match status" value="1"/>
</dbReference>
<accession>A0A9D2ACD4</accession>
<dbReference type="InterPro" id="IPR005996">
    <property type="entry name" value="Ribosomal_uL30_bac-type"/>
</dbReference>
<evidence type="ECO:0000256" key="6">
    <source>
        <dbReference type="SAM" id="MobiDB-lite"/>
    </source>
</evidence>
<dbReference type="InterPro" id="IPR016082">
    <property type="entry name" value="Ribosomal_uL30_ferredoxin-like"/>
</dbReference>
<feature type="region of interest" description="Disordered" evidence="6">
    <location>
        <begin position="1"/>
        <end position="69"/>
    </location>
</feature>
<dbReference type="EMBL" id="DXFW01000002">
    <property type="protein sequence ID" value="HIX04524.1"/>
    <property type="molecule type" value="Genomic_DNA"/>
</dbReference>
<comment type="similarity">
    <text evidence="1">Belongs to the universal ribosomal protein uL30 family.</text>
</comment>